<evidence type="ECO:0000256" key="2">
    <source>
        <dbReference type="ARBA" id="ARBA00022448"/>
    </source>
</evidence>
<name>A0A3Q3GCY6_9LABR</name>
<feature type="transmembrane region" description="Helical" evidence="9">
    <location>
        <begin position="18"/>
        <end position="40"/>
    </location>
</feature>
<keyword evidence="11" id="KW-1185">Reference proteome</keyword>
<feature type="transmembrane region" description="Helical" evidence="9">
    <location>
        <begin position="365"/>
        <end position="384"/>
    </location>
</feature>
<evidence type="ECO:0000256" key="1">
    <source>
        <dbReference type="ARBA" id="ARBA00004141"/>
    </source>
</evidence>
<evidence type="ECO:0000256" key="3">
    <source>
        <dbReference type="ARBA" id="ARBA00022692"/>
    </source>
</evidence>
<keyword evidence="2 8" id="KW-0813">Transport</keyword>
<dbReference type="Pfam" id="PF00209">
    <property type="entry name" value="SNF"/>
    <property type="match status" value="1"/>
</dbReference>
<dbReference type="STRING" id="56723.ENSLBEP00000028838"/>
<feature type="disulfide bond" evidence="7">
    <location>
        <begin position="129"/>
        <end position="137"/>
    </location>
</feature>
<evidence type="ECO:0000256" key="4">
    <source>
        <dbReference type="ARBA" id="ARBA00022989"/>
    </source>
</evidence>
<feature type="binding site" evidence="6">
    <location>
        <position position="24"/>
    </location>
    <ligand>
        <name>Na(+)</name>
        <dbReference type="ChEBI" id="CHEBI:29101"/>
        <label>1</label>
    </ligand>
</feature>
<comment type="subcellular location">
    <subcellularLocation>
        <location evidence="1">Membrane</location>
        <topology evidence="1">Multi-pass membrane protein</topology>
    </subcellularLocation>
</comment>
<dbReference type="GO" id="GO:0022858">
    <property type="term" value="F:alanine transmembrane transporter activity"/>
    <property type="evidence" value="ECO:0007669"/>
    <property type="project" value="TreeGrafter"/>
</dbReference>
<keyword evidence="8" id="KW-0769">Symport</keyword>
<dbReference type="GO" id="GO:0001761">
    <property type="term" value="F:beta-alanine transmembrane transporter activity"/>
    <property type="evidence" value="ECO:0007669"/>
    <property type="project" value="TreeGrafter"/>
</dbReference>
<dbReference type="PANTHER" id="PTHR11616">
    <property type="entry name" value="SODIUM/CHLORIDE DEPENDENT TRANSPORTER"/>
    <property type="match status" value="1"/>
</dbReference>
<feature type="binding site" evidence="6">
    <location>
        <position position="27"/>
    </location>
    <ligand>
        <name>Na(+)</name>
        <dbReference type="ChEBI" id="CHEBI:29101"/>
        <label>1</label>
    </ligand>
</feature>
<dbReference type="InterPro" id="IPR037272">
    <property type="entry name" value="SNS_sf"/>
</dbReference>
<feature type="transmembrane region" description="Helical" evidence="9">
    <location>
        <begin position="411"/>
        <end position="437"/>
    </location>
</feature>
<reference evidence="10" key="2">
    <citation type="submission" date="2025-09" db="UniProtKB">
        <authorList>
            <consortium name="Ensembl"/>
        </authorList>
    </citation>
    <scope>IDENTIFICATION</scope>
</reference>
<comment type="similarity">
    <text evidence="8">Belongs to the sodium:neurotransmitter symporter (SNF) (TC 2.A.22) family.</text>
</comment>
<dbReference type="PROSITE" id="PS00754">
    <property type="entry name" value="NA_NEUROTRAN_SYMP_2"/>
    <property type="match status" value="1"/>
</dbReference>
<evidence type="ECO:0000256" key="9">
    <source>
        <dbReference type="SAM" id="Phobius"/>
    </source>
</evidence>
<dbReference type="PROSITE" id="PS50267">
    <property type="entry name" value="NA_NEUROTRAN_SYMP_3"/>
    <property type="match status" value="1"/>
</dbReference>
<keyword evidence="3 8" id="KW-0812">Transmembrane</keyword>
<dbReference type="GO" id="GO:0015657">
    <property type="term" value="F:branched-chain amino acid:sodium symporter activity"/>
    <property type="evidence" value="ECO:0007669"/>
    <property type="project" value="TreeGrafter"/>
</dbReference>
<dbReference type="NCBIfam" id="NF037979">
    <property type="entry name" value="Na_transp"/>
    <property type="match status" value="1"/>
</dbReference>
<dbReference type="PANTHER" id="PTHR11616:SF286">
    <property type="entry name" value="SODIUM- AND CHLORIDE-DEPENDENT NEUTRAL AND BASIC AMINO ACID TRANSPORTER B(0+)"/>
    <property type="match status" value="1"/>
</dbReference>
<feature type="transmembrane region" description="Helical" evidence="9">
    <location>
        <begin position="86"/>
        <end position="118"/>
    </location>
</feature>
<feature type="binding site" evidence="6">
    <location>
        <position position="317"/>
    </location>
    <ligand>
        <name>Na(+)</name>
        <dbReference type="ChEBI" id="CHEBI:29101"/>
        <label>1</label>
    </ligand>
</feature>
<evidence type="ECO:0000256" key="6">
    <source>
        <dbReference type="PIRSR" id="PIRSR600175-1"/>
    </source>
</evidence>
<feature type="transmembrane region" description="Helical" evidence="9">
    <location>
        <begin position="486"/>
        <end position="509"/>
    </location>
</feature>
<protein>
    <recommendedName>
        <fullName evidence="8">Transporter</fullName>
    </recommendedName>
</protein>
<evidence type="ECO:0000256" key="7">
    <source>
        <dbReference type="PIRSR" id="PIRSR600175-2"/>
    </source>
</evidence>
<dbReference type="GeneTree" id="ENSGT00940000159688"/>
<feature type="transmembrane region" description="Helical" evidence="9">
    <location>
        <begin position="521"/>
        <end position="545"/>
    </location>
</feature>
<dbReference type="GO" id="GO:0046872">
    <property type="term" value="F:metal ion binding"/>
    <property type="evidence" value="ECO:0007669"/>
    <property type="project" value="UniProtKB-KW"/>
</dbReference>
<dbReference type="SUPFAM" id="SSF161070">
    <property type="entry name" value="SNF-like"/>
    <property type="match status" value="1"/>
</dbReference>
<dbReference type="GO" id="GO:0089718">
    <property type="term" value="P:amino acid import across plasma membrane"/>
    <property type="evidence" value="ECO:0007669"/>
    <property type="project" value="TreeGrafter"/>
</dbReference>
<feature type="transmembrane region" description="Helical" evidence="9">
    <location>
        <begin position="278"/>
        <end position="299"/>
    </location>
</feature>
<organism evidence="10 11">
    <name type="scientific">Labrus bergylta</name>
    <name type="common">ballan wrasse</name>
    <dbReference type="NCBI Taxonomy" id="56723"/>
    <lineage>
        <taxon>Eukaryota</taxon>
        <taxon>Metazoa</taxon>
        <taxon>Chordata</taxon>
        <taxon>Craniata</taxon>
        <taxon>Vertebrata</taxon>
        <taxon>Euteleostomi</taxon>
        <taxon>Actinopterygii</taxon>
        <taxon>Neopterygii</taxon>
        <taxon>Teleostei</taxon>
        <taxon>Neoteleostei</taxon>
        <taxon>Acanthomorphata</taxon>
        <taxon>Eupercaria</taxon>
        <taxon>Labriformes</taxon>
        <taxon>Labridae</taxon>
        <taxon>Labrus</taxon>
    </lineage>
</organism>
<dbReference type="Proteomes" id="UP000261660">
    <property type="component" value="Unplaced"/>
</dbReference>
<dbReference type="PROSITE" id="PS00610">
    <property type="entry name" value="NA_NEUROTRAN_SYMP_1"/>
    <property type="match status" value="1"/>
</dbReference>
<keyword evidence="7" id="KW-1015">Disulfide bond</keyword>
<feature type="transmembrane region" description="Helical" evidence="9">
    <location>
        <begin position="311"/>
        <end position="332"/>
    </location>
</feature>
<feature type="binding site" evidence="6">
    <location>
        <position position="285"/>
    </location>
    <ligand>
        <name>Na(+)</name>
        <dbReference type="ChEBI" id="CHEBI:29101"/>
        <label>1</label>
    </ligand>
</feature>
<dbReference type="AlphaFoldDB" id="A0A3Q3GCY6"/>
<feature type="transmembrane region" description="Helical" evidence="9">
    <location>
        <begin position="198"/>
        <end position="218"/>
    </location>
</feature>
<dbReference type="GO" id="GO:0005886">
    <property type="term" value="C:plasma membrane"/>
    <property type="evidence" value="ECO:0007669"/>
    <property type="project" value="TreeGrafter"/>
</dbReference>
<feature type="binding site" evidence="6">
    <location>
        <position position="386"/>
    </location>
    <ligand>
        <name>Na(+)</name>
        <dbReference type="ChEBI" id="CHEBI:29101"/>
        <label>1</label>
    </ligand>
</feature>
<feature type="binding site" evidence="6">
    <location>
        <position position="31"/>
    </location>
    <ligand>
        <name>Na(+)</name>
        <dbReference type="ChEBI" id="CHEBI:29101"/>
        <label>1</label>
    </ligand>
</feature>
<feature type="transmembrane region" description="Helical" evidence="9">
    <location>
        <begin position="443"/>
        <end position="465"/>
    </location>
</feature>
<feature type="binding site" evidence="6">
    <location>
        <position position="26"/>
    </location>
    <ligand>
        <name>Na(+)</name>
        <dbReference type="ChEBI" id="CHEBI:29101"/>
        <label>1</label>
    </ligand>
</feature>
<sequence length="599" mass="67495">EDGDENPERGNWTNKTEYMLSMIGFAVGLGNIWRFPYIAFKNGGGAFLIPYFLMLVFCGIPLFFLESAIGQFCSQGPINVWRAVPLLQGVGFSMVMLNTLVAIYYNIIVAYCLFYMFASFQFPLPWSKCYSWSDRQCSTTPLVYCNVSGVLVANWTHQVNSTCPLSNTIKVPVQSPSEQYWNRVALQRSSGLDETGPVVWHLALCLLLSSSILTAALIKGIKSSGKVVYFTATFPYVVILILLIRGATLEGARDGIEYFIGSKSNLTKLTEGQVWKDAATQTFFSLSIATSGVLTLASYGNFHNNMFMDSVIVAVTNHVTSVFAGFAIFSILGHMAHVYGKPIEEVVKEGFGLAFIVYPDALAKLPISTFWSILFFFMLFIVGLDSQFAQLEVIITCLCDAFPEVFKQKRALLTITAVSILYLLGLPCVTRAGIYWVTLMDQFVNSWVLLLLALIEVIGIFYIYGGNTFIKDIEMMIGKKSFCFWVWWRACWFFISPCIILVVLLWSLITFVPPTYGGIEYPAWGMALGWCMVAFILIWIPLVAVHKLMRAEGSLWQRVKSLCVPSEKWHPYLEIYRGERYSEQNCCHRRPVSTNNKQM</sequence>
<keyword evidence="4 9" id="KW-1133">Transmembrane helix</keyword>
<feature type="transmembrane region" description="Helical" evidence="9">
    <location>
        <begin position="46"/>
        <end position="65"/>
    </location>
</feature>
<dbReference type="FunCoup" id="A0A3Q3GCY6">
    <property type="interactions" value="22"/>
</dbReference>
<evidence type="ECO:0000313" key="11">
    <source>
        <dbReference type="Proteomes" id="UP000261660"/>
    </source>
</evidence>
<feature type="binding site" evidence="6">
    <location>
        <position position="385"/>
    </location>
    <ligand>
        <name>Na(+)</name>
        <dbReference type="ChEBI" id="CHEBI:29101"/>
        <label>1</label>
    </ligand>
</feature>
<dbReference type="InterPro" id="IPR000175">
    <property type="entry name" value="Na/ntran_symport"/>
</dbReference>
<feature type="transmembrane region" description="Helical" evidence="9">
    <location>
        <begin position="227"/>
        <end position="244"/>
    </location>
</feature>
<keyword evidence="6" id="KW-0915">Sodium</keyword>
<evidence type="ECO:0000313" key="10">
    <source>
        <dbReference type="Ensembl" id="ENSLBEP00000028838.1"/>
    </source>
</evidence>
<reference evidence="10" key="1">
    <citation type="submission" date="2025-08" db="UniProtKB">
        <authorList>
            <consortium name="Ensembl"/>
        </authorList>
    </citation>
    <scope>IDENTIFICATION</scope>
</reference>
<evidence type="ECO:0000256" key="5">
    <source>
        <dbReference type="ARBA" id="ARBA00023136"/>
    </source>
</evidence>
<dbReference type="PRINTS" id="PR00176">
    <property type="entry name" value="NANEUSMPORT"/>
</dbReference>
<evidence type="ECO:0000256" key="8">
    <source>
        <dbReference type="RuleBase" id="RU003732"/>
    </source>
</evidence>
<keyword evidence="6" id="KW-0479">Metal-binding</keyword>
<accession>A0A3Q3GCY6</accession>
<keyword evidence="5 9" id="KW-0472">Membrane</keyword>
<dbReference type="InParanoid" id="A0A3Q3GCY6"/>
<dbReference type="Ensembl" id="ENSLBET00000030191.1">
    <property type="protein sequence ID" value="ENSLBEP00000028838.1"/>
    <property type="gene ID" value="ENSLBEG00000021804.1"/>
</dbReference>
<proteinExistence type="inferred from homology"/>
<dbReference type="GO" id="GO:1901235">
    <property type="term" value="F:(R)-carnitine transmembrane transporter activity"/>
    <property type="evidence" value="ECO:0007669"/>
    <property type="project" value="TreeGrafter"/>
</dbReference>
<dbReference type="GO" id="GO:0015374">
    <property type="term" value="F:neutral, basic amino acid:sodium:chloride symporter activity"/>
    <property type="evidence" value="ECO:0007669"/>
    <property type="project" value="TreeGrafter"/>
</dbReference>